<name>A0ABU2FMN6_9EURY</name>
<feature type="region of interest" description="Disordered" evidence="1">
    <location>
        <begin position="63"/>
        <end position="82"/>
    </location>
</feature>
<reference evidence="2 3" key="1">
    <citation type="submission" date="2022-06" db="EMBL/GenBank/DDBJ databases">
        <title>Halomicroarcula sp. a new haloarchaeum isolate from saline soil.</title>
        <authorList>
            <person name="Strakova D."/>
            <person name="Galisteo C."/>
            <person name="Sanchez-Porro C."/>
            <person name="Ventosa A."/>
        </authorList>
    </citation>
    <scope>NUCLEOTIDE SEQUENCE [LARGE SCALE GENOMIC DNA]</scope>
    <source>
        <strain evidence="2 3">S3CR25-11</strain>
    </source>
</reference>
<evidence type="ECO:0000313" key="2">
    <source>
        <dbReference type="EMBL" id="MDS0281451.1"/>
    </source>
</evidence>
<accession>A0ABU2FMN6</accession>
<dbReference type="RefSeq" id="WP_310899288.1">
    <property type="nucleotide sequence ID" value="NZ_JAMQOS010000001.1"/>
</dbReference>
<dbReference type="EMBL" id="JAMQOS010000001">
    <property type="protein sequence ID" value="MDS0281451.1"/>
    <property type="molecule type" value="Genomic_DNA"/>
</dbReference>
<protein>
    <submittedName>
        <fullName evidence="2">Uncharacterized protein</fullName>
    </submittedName>
</protein>
<gene>
    <name evidence="2" type="ORF">NDI86_04895</name>
</gene>
<dbReference type="Proteomes" id="UP001268864">
    <property type="component" value="Unassembled WGS sequence"/>
</dbReference>
<keyword evidence="3" id="KW-1185">Reference proteome</keyword>
<feature type="region of interest" description="Disordered" evidence="1">
    <location>
        <begin position="307"/>
        <end position="326"/>
    </location>
</feature>
<evidence type="ECO:0000256" key="1">
    <source>
        <dbReference type="SAM" id="MobiDB-lite"/>
    </source>
</evidence>
<comment type="caution">
    <text evidence="2">The sequence shown here is derived from an EMBL/GenBank/DDBJ whole genome shotgun (WGS) entry which is preliminary data.</text>
</comment>
<sequence length="620" mass="63049">MGRRNFLRVAISAVAAGLAGCGALGDDRPDEATFEPSGADHLATAVGQLNKAALAVDEFRDREEAAAAGDGSPPAFDASGPRARIRTAREAVTAAGESDADGADVAAVGRYADGVEGTVDAVAEVTAARDLLETARSGLDSGGDDVDIDAASATLEAATTASGAAQTACDGATVALAGADGDRLTALDAAYDAVRSGVEALLEVIVGVDGLAVGYDTYLDGVAALRTGESRVDAEAFDAARASFSDAESAFTDAGATFTDAEGRAAADLRSELTDGDERSRALSRLAAGYVSLVDSRDHLRAAESAIERDERDAAREALGAGSADATTASDRFDAGAAVRAEFADEFRTARDRATVMESLSDGYARLLDAWDHLATAESALDDGTGTAQSSLDDASADATAADETFAAGAGSAPDLFGDELAEARSRAGALDALAGGYGHVLDGRALLGAGERAFTDERYDRAASAFADAAVAAGRAETAFAAGDPAGDDDLFGSEFDRASRRASVLRSLGEGYELVVAGRQAAAAGRRDMTSGEFAAARVRFRFADGRFEDAETVFEDGRADAGAQFGAEVDRALCRVGHLRDAMAHLVAAAEAGAVGDRRTLLAEAAAEGDRDRASGC</sequence>
<evidence type="ECO:0000313" key="3">
    <source>
        <dbReference type="Proteomes" id="UP001268864"/>
    </source>
</evidence>
<dbReference type="PROSITE" id="PS51257">
    <property type="entry name" value="PROKAR_LIPOPROTEIN"/>
    <property type="match status" value="1"/>
</dbReference>
<feature type="compositionally biased region" description="Basic and acidic residues" evidence="1">
    <location>
        <begin position="307"/>
        <end position="316"/>
    </location>
</feature>
<organism evidence="2 3">
    <name type="scientific">Haloarcula onubensis</name>
    <dbReference type="NCBI Taxonomy" id="2950539"/>
    <lineage>
        <taxon>Archaea</taxon>
        <taxon>Methanobacteriati</taxon>
        <taxon>Methanobacteriota</taxon>
        <taxon>Stenosarchaea group</taxon>
        <taxon>Halobacteria</taxon>
        <taxon>Halobacteriales</taxon>
        <taxon>Haloarculaceae</taxon>
        <taxon>Haloarcula</taxon>
    </lineage>
</organism>
<proteinExistence type="predicted"/>